<dbReference type="Proteomes" id="UP000238882">
    <property type="component" value="Unassembled WGS sequence"/>
</dbReference>
<dbReference type="GO" id="GO:0047372">
    <property type="term" value="F:monoacylglycerol lipase activity"/>
    <property type="evidence" value="ECO:0007669"/>
    <property type="project" value="TreeGrafter"/>
</dbReference>
<dbReference type="SUPFAM" id="SSF53474">
    <property type="entry name" value="alpha/beta-Hydrolases"/>
    <property type="match status" value="1"/>
</dbReference>
<evidence type="ECO:0000313" key="5">
    <source>
        <dbReference type="Proteomes" id="UP000238882"/>
    </source>
</evidence>
<dbReference type="PANTHER" id="PTHR10794:SF94">
    <property type="entry name" value="ESTERASE YHET-RELATED"/>
    <property type="match status" value="1"/>
</dbReference>
<dbReference type="Pfam" id="PF00561">
    <property type="entry name" value="Abhydrolase_1"/>
    <property type="match status" value="1"/>
</dbReference>
<feature type="domain" description="AB hydrolase-1" evidence="3">
    <location>
        <begin position="59"/>
        <end position="298"/>
    </location>
</feature>
<feature type="active site" description="Charge relay system" evidence="2">
    <location>
        <position position="266"/>
    </location>
</feature>
<dbReference type="InterPro" id="IPR050960">
    <property type="entry name" value="AB_hydrolase_4_sf"/>
</dbReference>
<dbReference type="InterPro" id="IPR012020">
    <property type="entry name" value="ABHD4"/>
</dbReference>
<dbReference type="InterPro" id="IPR000073">
    <property type="entry name" value="AB_hydrolase_1"/>
</dbReference>
<dbReference type="AlphaFoldDB" id="A0A2S7WTF2"/>
<evidence type="ECO:0000256" key="1">
    <source>
        <dbReference type="ARBA" id="ARBA00010884"/>
    </source>
</evidence>
<keyword evidence="5" id="KW-1185">Reference proteome</keyword>
<feature type="active site" description="Charge relay system" evidence="2">
    <location>
        <position position="295"/>
    </location>
</feature>
<organism evidence="4 5">
    <name type="scientific">Polaribacter porphyrae</name>
    <dbReference type="NCBI Taxonomy" id="1137780"/>
    <lineage>
        <taxon>Bacteria</taxon>
        <taxon>Pseudomonadati</taxon>
        <taxon>Bacteroidota</taxon>
        <taxon>Flavobacteriia</taxon>
        <taxon>Flavobacteriales</taxon>
        <taxon>Flavobacteriaceae</taxon>
    </lineage>
</organism>
<comment type="caution">
    <text evidence="4">The sequence shown here is derived from an EMBL/GenBank/DDBJ whole genome shotgun (WGS) entry which is preliminary data.</text>
</comment>
<evidence type="ECO:0000313" key="4">
    <source>
        <dbReference type="EMBL" id="PQJ80854.1"/>
    </source>
</evidence>
<accession>A0A2S7WTF2</accession>
<dbReference type="Gene3D" id="3.40.50.1820">
    <property type="entry name" value="alpha/beta hydrolase"/>
    <property type="match status" value="1"/>
</dbReference>
<name>A0A2S7WTF2_9FLAO</name>
<gene>
    <name evidence="4" type="ORF">BTO18_00795</name>
</gene>
<protein>
    <submittedName>
        <fullName evidence="4">Alpha/beta hydrolase</fullName>
    </submittedName>
</protein>
<evidence type="ECO:0000256" key="2">
    <source>
        <dbReference type="PIRSR" id="PIRSR005211-1"/>
    </source>
</evidence>
<comment type="similarity">
    <text evidence="1">Belongs to the AB hydrolase superfamily. AB hydrolase 4 family.</text>
</comment>
<dbReference type="GO" id="GO:0034338">
    <property type="term" value="F:short-chain carboxylesterase activity"/>
    <property type="evidence" value="ECO:0007669"/>
    <property type="project" value="TreeGrafter"/>
</dbReference>
<feature type="active site" description="Charge relay system" evidence="2">
    <location>
        <position position="138"/>
    </location>
</feature>
<dbReference type="RefSeq" id="WP_105017460.1">
    <property type="nucleotide sequence ID" value="NZ_MSCN01000001.1"/>
</dbReference>
<dbReference type="PANTHER" id="PTHR10794">
    <property type="entry name" value="ABHYDROLASE DOMAIN-CONTAINING PROTEIN"/>
    <property type="match status" value="1"/>
</dbReference>
<dbReference type="OrthoDB" id="332676at2"/>
<evidence type="ECO:0000259" key="3">
    <source>
        <dbReference type="Pfam" id="PF00561"/>
    </source>
</evidence>
<reference evidence="4 5" key="1">
    <citation type="submission" date="2016-12" db="EMBL/GenBank/DDBJ databases">
        <title>Trade-off between light-utilization and light-protection in marine flavobacteria.</title>
        <authorList>
            <person name="Kumagai Y."/>
            <person name="Yoshizawa S."/>
            <person name="Kogure K."/>
            <person name="Iwasaki W."/>
        </authorList>
    </citation>
    <scope>NUCLEOTIDE SEQUENCE [LARGE SCALE GENOMIC DNA]</scope>
    <source>
        <strain evidence="4 5">NBRC 108759</strain>
    </source>
</reference>
<proteinExistence type="inferred from homology"/>
<dbReference type="InterPro" id="IPR029058">
    <property type="entry name" value="AB_hydrolase_fold"/>
</dbReference>
<keyword evidence="4" id="KW-0378">Hydrolase</keyword>
<dbReference type="EMBL" id="MSCN01000001">
    <property type="protein sequence ID" value="PQJ80854.1"/>
    <property type="molecule type" value="Genomic_DNA"/>
</dbReference>
<sequence length="327" mass="37902">MPVFQSDFLPTIPFRNGHFNTMYRPLFMKDVSTFTRKRITTWDHDFFDLDFSFVGSKTLVLLIHGLEGSSESKYMTSHTNHFNNLGLDTVCFNLRGCSGEDNLLLATYHSGKTEDVDFVVNHLLKEYNYENIVIVGFSLGGNLTLKYLGEKGANASSIIKGGVAVSVPVDIATAEKEMDKLKNKLYMEMFFKTMKNKILEKAHKFPEYKLDKDKLFKATKFKHLEYLYTAPVFGFDSPEDYWEKASSKPYLLKIKKPTLLINAKDDSFLSKECYPYNEAENSEFFFFEETKYGGHVGFMTSFKPKENTWLEHRIERFIKENIQIDFS</sequence>
<dbReference type="PIRSF" id="PIRSF005211">
    <property type="entry name" value="Ab_hydro_YheT"/>
    <property type="match status" value="1"/>
</dbReference>